<feature type="region of interest" description="Disordered" evidence="1">
    <location>
        <begin position="89"/>
        <end position="115"/>
    </location>
</feature>
<accession>A0A498MZL3</accession>
<evidence type="ECO:0000256" key="1">
    <source>
        <dbReference type="SAM" id="MobiDB-lite"/>
    </source>
</evidence>
<dbReference type="AlphaFoldDB" id="A0A498MZL3"/>
<proteinExistence type="predicted"/>
<name>A0A498MZL3_LABRO</name>
<evidence type="ECO:0000313" key="2">
    <source>
        <dbReference type="EMBL" id="RXN21957.1"/>
    </source>
</evidence>
<sequence>MTAVIRALKNGKAAGLDEIASKTVKYGGRDMARTSRILCWTVLLTPADDLHIEVRLITVAEMTAVIWALKNGKAVGPDEAICTRLSTHGFVKNKPDSMPDGPAASKYSSYEPSSN</sequence>
<dbReference type="EMBL" id="QBIY01012605">
    <property type="protein sequence ID" value="RXN21957.1"/>
    <property type="molecule type" value="Genomic_DNA"/>
</dbReference>
<keyword evidence="3" id="KW-1185">Reference proteome</keyword>
<organism evidence="2 3">
    <name type="scientific">Labeo rohita</name>
    <name type="common">Indian major carp</name>
    <name type="synonym">Cyprinus rohita</name>
    <dbReference type="NCBI Taxonomy" id="84645"/>
    <lineage>
        <taxon>Eukaryota</taxon>
        <taxon>Metazoa</taxon>
        <taxon>Chordata</taxon>
        <taxon>Craniata</taxon>
        <taxon>Vertebrata</taxon>
        <taxon>Euteleostomi</taxon>
        <taxon>Actinopterygii</taxon>
        <taxon>Neopterygii</taxon>
        <taxon>Teleostei</taxon>
        <taxon>Ostariophysi</taxon>
        <taxon>Cypriniformes</taxon>
        <taxon>Cyprinidae</taxon>
        <taxon>Labeoninae</taxon>
        <taxon>Labeonini</taxon>
        <taxon>Labeo</taxon>
    </lineage>
</organism>
<evidence type="ECO:0000313" key="3">
    <source>
        <dbReference type="Proteomes" id="UP000290572"/>
    </source>
</evidence>
<comment type="caution">
    <text evidence="2">The sequence shown here is derived from an EMBL/GenBank/DDBJ whole genome shotgun (WGS) entry which is preliminary data.</text>
</comment>
<gene>
    <name evidence="2" type="ORF">ROHU_023841</name>
</gene>
<feature type="compositionally biased region" description="Polar residues" evidence="1">
    <location>
        <begin position="106"/>
        <end position="115"/>
    </location>
</feature>
<reference evidence="2 3" key="1">
    <citation type="submission" date="2018-03" db="EMBL/GenBank/DDBJ databases">
        <title>Draft genome sequence of Rohu Carp (Labeo rohita).</title>
        <authorList>
            <person name="Das P."/>
            <person name="Kushwaha B."/>
            <person name="Joshi C.G."/>
            <person name="Kumar D."/>
            <person name="Nagpure N.S."/>
            <person name="Sahoo L."/>
            <person name="Das S.P."/>
            <person name="Bit A."/>
            <person name="Patnaik S."/>
            <person name="Meher P.K."/>
            <person name="Jayasankar P."/>
            <person name="Koringa P.G."/>
            <person name="Patel N.V."/>
            <person name="Hinsu A.T."/>
            <person name="Kumar R."/>
            <person name="Pandey M."/>
            <person name="Agarwal S."/>
            <person name="Srivastava S."/>
            <person name="Singh M."/>
            <person name="Iquebal M.A."/>
            <person name="Jaiswal S."/>
            <person name="Angadi U.B."/>
            <person name="Kumar N."/>
            <person name="Raza M."/>
            <person name="Shah T.M."/>
            <person name="Rai A."/>
            <person name="Jena J.K."/>
        </authorList>
    </citation>
    <scope>NUCLEOTIDE SEQUENCE [LARGE SCALE GENOMIC DNA]</scope>
    <source>
        <strain evidence="2">DASCIFA01</strain>
        <tissue evidence="2">Testis</tissue>
    </source>
</reference>
<protein>
    <submittedName>
        <fullName evidence="2">Uncharacterized protein</fullName>
    </submittedName>
</protein>
<dbReference type="Proteomes" id="UP000290572">
    <property type="component" value="Unassembled WGS sequence"/>
</dbReference>